<dbReference type="GO" id="GO:0006123">
    <property type="term" value="P:mitochondrial electron transport, cytochrome c to oxygen"/>
    <property type="evidence" value="ECO:0007669"/>
    <property type="project" value="InterPro"/>
</dbReference>
<reference evidence="11" key="3">
    <citation type="submission" date="2025-09" db="UniProtKB">
        <authorList>
            <consortium name="Ensembl"/>
        </authorList>
    </citation>
    <scope>IDENTIFICATION</scope>
</reference>
<comment type="subcellular location">
    <subcellularLocation>
        <location evidence="1">Mitochondrion inner membrane</location>
        <topology evidence="1">Single-pass membrane protein</topology>
    </subcellularLocation>
</comment>
<dbReference type="OMA" id="SAQYIRG"/>
<dbReference type="Pfam" id="PF02285">
    <property type="entry name" value="COX8"/>
    <property type="match status" value="1"/>
</dbReference>
<evidence type="ECO:0000256" key="7">
    <source>
        <dbReference type="ARBA" id="ARBA00022989"/>
    </source>
</evidence>
<name>A0A669D2W9_ORENI</name>
<dbReference type="CDD" id="cd00930">
    <property type="entry name" value="Cyt_c_Oxidase_VIII"/>
    <property type="match status" value="1"/>
</dbReference>
<evidence type="ECO:0000256" key="8">
    <source>
        <dbReference type="ARBA" id="ARBA00023128"/>
    </source>
</evidence>
<sequence>MRGLFAGLKAGRVFVPGSGIQQRATYIHGKPPKDKIGAVQSAFVLMVMSLAILGPSGWILSRLDHYKTRD</sequence>
<keyword evidence="5" id="KW-0999">Mitochondrion inner membrane</keyword>
<evidence type="ECO:0000256" key="1">
    <source>
        <dbReference type="ARBA" id="ARBA00004434"/>
    </source>
</evidence>
<keyword evidence="12" id="KW-1185">Reference proteome</keyword>
<evidence type="ECO:0000256" key="9">
    <source>
        <dbReference type="ARBA" id="ARBA00023136"/>
    </source>
</evidence>
<keyword evidence="4 10" id="KW-0812">Transmembrane</keyword>
<dbReference type="PANTHER" id="PTHR16717:SF7">
    <property type="entry name" value="CYTOCHROME C OXIDASE SUBUNIT 8A, MITOCHONDRIAL-LIKE"/>
    <property type="match status" value="1"/>
</dbReference>
<dbReference type="InParanoid" id="A0A669D2W9"/>
<evidence type="ECO:0000256" key="6">
    <source>
        <dbReference type="ARBA" id="ARBA00022946"/>
    </source>
</evidence>
<evidence type="ECO:0000313" key="12">
    <source>
        <dbReference type="Proteomes" id="UP000005207"/>
    </source>
</evidence>
<evidence type="ECO:0000256" key="2">
    <source>
        <dbReference type="ARBA" id="ARBA00004673"/>
    </source>
</evidence>
<dbReference type="PANTHER" id="PTHR16717">
    <property type="entry name" value="CYTOCHROME C OXIDASE POLYPEPTIDE VIII"/>
    <property type="match status" value="1"/>
</dbReference>
<keyword evidence="7 10" id="KW-1133">Transmembrane helix</keyword>
<dbReference type="InterPro" id="IPR003205">
    <property type="entry name" value="Cyt_c_oxidase_su8"/>
</dbReference>
<dbReference type="FunCoup" id="A0A669D2W9">
    <property type="interactions" value="649"/>
</dbReference>
<keyword evidence="8" id="KW-0496">Mitochondrion</keyword>
<dbReference type="AlphaFoldDB" id="A0A669D2W9"/>
<keyword evidence="6" id="KW-0809">Transit peptide</keyword>
<organism evidence="11 12">
    <name type="scientific">Oreochromis niloticus</name>
    <name type="common">Nile tilapia</name>
    <name type="synonym">Tilapia nilotica</name>
    <dbReference type="NCBI Taxonomy" id="8128"/>
    <lineage>
        <taxon>Eukaryota</taxon>
        <taxon>Metazoa</taxon>
        <taxon>Chordata</taxon>
        <taxon>Craniata</taxon>
        <taxon>Vertebrata</taxon>
        <taxon>Euteleostomi</taxon>
        <taxon>Actinopterygii</taxon>
        <taxon>Neopterygii</taxon>
        <taxon>Teleostei</taxon>
        <taxon>Neoteleostei</taxon>
        <taxon>Acanthomorphata</taxon>
        <taxon>Ovalentaria</taxon>
        <taxon>Cichlomorphae</taxon>
        <taxon>Cichliformes</taxon>
        <taxon>Cichlidae</taxon>
        <taxon>African cichlids</taxon>
        <taxon>Pseudocrenilabrinae</taxon>
        <taxon>Oreochromini</taxon>
        <taxon>Oreochromis</taxon>
    </lineage>
</organism>
<dbReference type="UniPathway" id="UPA00705"/>
<reference evidence="12" key="1">
    <citation type="submission" date="2012-01" db="EMBL/GenBank/DDBJ databases">
        <title>The Genome Sequence of Oreochromis niloticus (Nile Tilapia).</title>
        <authorList>
            <consortium name="Broad Institute Genome Assembly Team"/>
            <consortium name="Broad Institute Sequencing Platform"/>
            <person name="Di Palma F."/>
            <person name="Johnson J."/>
            <person name="Lander E.S."/>
            <person name="Lindblad-Toh K."/>
        </authorList>
    </citation>
    <scope>NUCLEOTIDE SEQUENCE [LARGE SCALE GENOMIC DNA]</scope>
</reference>
<dbReference type="GO" id="GO:0045277">
    <property type="term" value="C:respiratory chain complex IV"/>
    <property type="evidence" value="ECO:0007669"/>
    <property type="project" value="InterPro"/>
</dbReference>
<dbReference type="Ensembl" id="ENSONIT00000050303.1">
    <property type="protein sequence ID" value="ENSONIP00000054142.1"/>
    <property type="gene ID" value="ENSONIG00000028978.1"/>
</dbReference>
<evidence type="ECO:0000256" key="10">
    <source>
        <dbReference type="SAM" id="Phobius"/>
    </source>
</evidence>
<accession>A0A669D2W9</accession>
<dbReference type="GeneTree" id="ENSGT01150000287212"/>
<feature type="transmembrane region" description="Helical" evidence="10">
    <location>
        <begin position="38"/>
        <end position="60"/>
    </location>
</feature>
<comment type="pathway">
    <text evidence="2">Energy metabolism; oxidative phosphorylation.</text>
</comment>
<evidence type="ECO:0000313" key="11">
    <source>
        <dbReference type="Ensembl" id="ENSONIP00000054142.1"/>
    </source>
</evidence>
<proteinExistence type="inferred from homology"/>
<evidence type="ECO:0000256" key="3">
    <source>
        <dbReference type="ARBA" id="ARBA00010117"/>
    </source>
</evidence>
<evidence type="ECO:0000256" key="4">
    <source>
        <dbReference type="ARBA" id="ARBA00022692"/>
    </source>
</evidence>
<dbReference type="Gene3D" id="4.10.81.10">
    <property type="entry name" value="Cytochrome c oxidase, subunit 8"/>
    <property type="match status" value="1"/>
</dbReference>
<dbReference type="SUPFAM" id="SSF81431">
    <property type="entry name" value="Mitochondrial cytochrome c oxidase subunit VIIIb (aka IX)"/>
    <property type="match status" value="1"/>
</dbReference>
<comment type="similarity">
    <text evidence="3">Belongs to the cytochrome c oxidase VIII family.</text>
</comment>
<dbReference type="InterPro" id="IPR036548">
    <property type="entry name" value="Cyt_c_oxidase_su8_sf"/>
</dbReference>
<reference evidence="11" key="2">
    <citation type="submission" date="2025-08" db="UniProtKB">
        <authorList>
            <consortium name="Ensembl"/>
        </authorList>
    </citation>
    <scope>IDENTIFICATION</scope>
</reference>
<keyword evidence="9 10" id="KW-0472">Membrane</keyword>
<evidence type="ECO:0000256" key="5">
    <source>
        <dbReference type="ARBA" id="ARBA00022792"/>
    </source>
</evidence>
<dbReference type="Proteomes" id="UP000005207">
    <property type="component" value="Linkage group LG6"/>
</dbReference>
<dbReference type="GO" id="GO:0005743">
    <property type="term" value="C:mitochondrial inner membrane"/>
    <property type="evidence" value="ECO:0007669"/>
    <property type="project" value="UniProtKB-SubCell"/>
</dbReference>
<protein>
    <submittedName>
        <fullName evidence="11">Uncharacterized protein</fullName>
    </submittedName>
</protein>